<dbReference type="Pfam" id="PF07578">
    <property type="entry name" value="LAB_N"/>
    <property type="match status" value="2"/>
</dbReference>
<dbReference type="Proteomes" id="UP001172083">
    <property type="component" value="Unassembled WGS sequence"/>
</dbReference>
<feature type="transmembrane region" description="Helical" evidence="1">
    <location>
        <begin position="6"/>
        <end position="26"/>
    </location>
</feature>
<dbReference type="InterPro" id="IPR011499">
    <property type="entry name" value="Lipid_A_biosynth_N"/>
</dbReference>
<feature type="transmembrane region" description="Helical" evidence="1">
    <location>
        <begin position="183"/>
        <end position="203"/>
    </location>
</feature>
<keyword evidence="1" id="KW-0812">Transmembrane</keyword>
<feature type="transmembrane region" description="Helical" evidence="1">
    <location>
        <begin position="63"/>
        <end position="78"/>
    </location>
</feature>
<feature type="transmembrane region" description="Helical" evidence="1">
    <location>
        <begin position="90"/>
        <end position="107"/>
    </location>
</feature>
<name>A0ABT8LHR7_9BACT</name>
<keyword evidence="4" id="KW-1185">Reference proteome</keyword>
<keyword evidence="1" id="KW-1133">Transmembrane helix</keyword>
<feature type="domain" description="Lipid A biosynthesis N-terminal" evidence="2">
    <location>
        <begin position="9"/>
        <end position="80"/>
    </location>
</feature>
<evidence type="ECO:0000313" key="4">
    <source>
        <dbReference type="Proteomes" id="UP001172083"/>
    </source>
</evidence>
<protein>
    <submittedName>
        <fullName evidence="3">Lipid-A-disaccharide synthase N-terminal domain-containing protein</fullName>
    </submittedName>
</protein>
<evidence type="ECO:0000259" key="2">
    <source>
        <dbReference type="SMART" id="SM01259"/>
    </source>
</evidence>
<feature type="domain" description="Lipid A biosynthesis N-terminal" evidence="2">
    <location>
        <begin position="130"/>
        <end position="201"/>
    </location>
</feature>
<dbReference type="EMBL" id="JAUJEB010000015">
    <property type="protein sequence ID" value="MDN5217327.1"/>
    <property type="molecule type" value="Genomic_DNA"/>
</dbReference>
<sequence>MSDYLIYGIGFTAQVLFSARLLIQWIRSEKAGRVLSPTIFWQLSLIASFILLCYGILRDDLAIILGQFIAYFIYIRNLQFKNAWKFIPSYFRVISLAFPFIAVFWLLSDFSHNIIYIINKEEIPLNVLIWGSAGQVVFTFRFIYQWLYSEKEAKSVLPIGFWIISLAGSLMIISYAVYRLDPVLLLGQVFGSAIYTRNIFIHFKVKDSAVKYRA</sequence>
<organism evidence="3 4">
    <name type="scientific">Agaribacillus aureus</name>
    <dbReference type="NCBI Taxonomy" id="3051825"/>
    <lineage>
        <taxon>Bacteria</taxon>
        <taxon>Pseudomonadati</taxon>
        <taxon>Bacteroidota</taxon>
        <taxon>Cytophagia</taxon>
        <taxon>Cytophagales</taxon>
        <taxon>Splendidivirgaceae</taxon>
        <taxon>Agaribacillus</taxon>
    </lineage>
</organism>
<evidence type="ECO:0000313" key="3">
    <source>
        <dbReference type="EMBL" id="MDN5217327.1"/>
    </source>
</evidence>
<proteinExistence type="predicted"/>
<feature type="transmembrane region" description="Helical" evidence="1">
    <location>
        <begin position="156"/>
        <end position="177"/>
    </location>
</feature>
<dbReference type="SMART" id="SM01259">
    <property type="entry name" value="LAB_N"/>
    <property type="match status" value="2"/>
</dbReference>
<feature type="transmembrane region" description="Helical" evidence="1">
    <location>
        <begin position="38"/>
        <end position="57"/>
    </location>
</feature>
<evidence type="ECO:0000256" key="1">
    <source>
        <dbReference type="SAM" id="Phobius"/>
    </source>
</evidence>
<dbReference type="RefSeq" id="WP_346762663.1">
    <property type="nucleotide sequence ID" value="NZ_JAUJEB010000015.1"/>
</dbReference>
<gene>
    <name evidence="3" type="ORF">QQ020_34960</name>
</gene>
<comment type="caution">
    <text evidence="3">The sequence shown here is derived from an EMBL/GenBank/DDBJ whole genome shotgun (WGS) entry which is preliminary data.</text>
</comment>
<reference evidence="3" key="1">
    <citation type="submission" date="2023-06" db="EMBL/GenBank/DDBJ databases">
        <title>Genomic of Agaribacillus aureum.</title>
        <authorList>
            <person name="Wang G."/>
        </authorList>
    </citation>
    <scope>NUCLEOTIDE SEQUENCE</scope>
    <source>
        <strain evidence="3">BMA12</strain>
    </source>
</reference>
<keyword evidence="1" id="KW-0472">Membrane</keyword>
<feature type="transmembrane region" description="Helical" evidence="1">
    <location>
        <begin position="127"/>
        <end position="144"/>
    </location>
</feature>
<accession>A0ABT8LHR7</accession>
<dbReference type="Gene3D" id="1.20.1280.290">
    <property type="match status" value="1"/>
</dbReference>